<name>A0AA88QJ54_9ASTE</name>
<dbReference type="EMBL" id="JAVXUO010002709">
    <property type="protein sequence ID" value="KAK2970477.1"/>
    <property type="molecule type" value="Genomic_DNA"/>
</dbReference>
<dbReference type="InterPro" id="IPR000588">
    <property type="entry name" value="Pept_A3A"/>
</dbReference>
<accession>A0AA88QJ54</accession>
<dbReference type="PROSITE" id="PS00141">
    <property type="entry name" value="ASP_PROTEASE"/>
    <property type="match status" value="1"/>
</dbReference>
<dbReference type="Proteomes" id="UP001187471">
    <property type="component" value="Unassembled WGS sequence"/>
</dbReference>
<dbReference type="AlphaFoldDB" id="A0AA88QJ54"/>
<dbReference type="GO" id="GO:0004190">
    <property type="term" value="F:aspartic-type endopeptidase activity"/>
    <property type="evidence" value="ECO:0007669"/>
    <property type="project" value="InterPro"/>
</dbReference>
<evidence type="ECO:0000313" key="2">
    <source>
        <dbReference type="EMBL" id="KAK2970477.1"/>
    </source>
</evidence>
<protein>
    <recommendedName>
        <fullName evidence="1">Peptidase A3A domain-containing protein</fullName>
    </recommendedName>
</protein>
<reference evidence="2" key="1">
    <citation type="submission" date="2022-12" db="EMBL/GenBank/DDBJ databases">
        <title>Draft genome assemblies for two species of Escallonia (Escalloniales).</title>
        <authorList>
            <person name="Chanderbali A."/>
            <person name="Dervinis C."/>
            <person name="Anghel I."/>
            <person name="Soltis D."/>
            <person name="Soltis P."/>
            <person name="Zapata F."/>
        </authorList>
    </citation>
    <scope>NUCLEOTIDE SEQUENCE</scope>
    <source>
        <strain evidence="2">UCBG92.1500</strain>
        <tissue evidence="2">Leaf</tissue>
    </source>
</reference>
<comment type="caution">
    <text evidence="2">The sequence shown here is derived from an EMBL/GenBank/DDBJ whole genome shotgun (WGS) entry which is preliminary data.</text>
</comment>
<sequence length="151" mass="17468">MVEETIKEGNFVEDNIRYKTVIIPIRRNMSSRVETIHVMTATSMNDNVKKRLKEKGLIGDELEKGIQDIMSIIKIKRRSENMNNKRMAGYHPFKINALVDTGASYCLARPRILPSEKWIKTDQHMNMRMANGNEFEPEYEACHISVIINGK</sequence>
<evidence type="ECO:0000313" key="3">
    <source>
        <dbReference type="Proteomes" id="UP001187471"/>
    </source>
</evidence>
<dbReference type="InterPro" id="IPR001969">
    <property type="entry name" value="Aspartic_peptidase_AS"/>
</dbReference>
<dbReference type="Pfam" id="PF02160">
    <property type="entry name" value="Peptidase_A3"/>
    <property type="match status" value="1"/>
</dbReference>
<organism evidence="2 3">
    <name type="scientific">Escallonia rubra</name>
    <dbReference type="NCBI Taxonomy" id="112253"/>
    <lineage>
        <taxon>Eukaryota</taxon>
        <taxon>Viridiplantae</taxon>
        <taxon>Streptophyta</taxon>
        <taxon>Embryophyta</taxon>
        <taxon>Tracheophyta</taxon>
        <taxon>Spermatophyta</taxon>
        <taxon>Magnoliopsida</taxon>
        <taxon>eudicotyledons</taxon>
        <taxon>Gunneridae</taxon>
        <taxon>Pentapetalae</taxon>
        <taxon>asterids</taxon>
        <taxon>campanulids</taxon>
        <taxon>Escalloniales</taxon>
        <taxon>Escalloniaceae</taxon>
        <taxon>Escallonia</taxon>
    </lineage>
</organism>
<gene>
    <name evidence="2" type="ORF">RJ640_028566</name>
</gene>
<evidence type="ECO:0000259" key="1">
    <source>
        <dbReference type="Pfam" id="PF02160"/>
    </source>
</evidence>
<keyword evidence="3" id="KW-1185">Reference proteome</keyword>
<proteinExistence type="predicted"/>
<dbReference type="GO" id="GO:0006508">
    <property type="term" value="P:proteolysis"/>
    <property type="evidence" value="ECO:0007669"/>
    <property type="project" value="InterPro"/>
</dbReference>
<feature type="domain" description="Peptidase A3A" evidence="1">
    <location>
        <begin position="89"/>
        <end position="150"/>
    </location>
</feature>